<dbReference type="KEGG" id="gsn:YC6258_00277"/>
<keyword evidence="2" id="KW-1185">Reference proteome</keyword>
<evidence type="ECO:0000313" key="2">
    <source>
        <dbReference type="Proteomes" id="UP000032266"/>
    </source>
</evidence>
<sequence length="37" mass="4397">MGMRYSTAIRLLIFEPPFQWEKGVDNTFFQTIADMEI</sequence>
<accession>A0A0C5VDQ2</accession>
<reference evidence="1 2" key="1">
    <citation type="submission" date="2014-01" db="EMBL/GenBank/DDBJ databases">
        <title>Full genme sequencing of cellulolytic bacterium Gynuella sunshinyii YC6258T gen. nov., sp. nov.</title>
        <authorList>
            <person name="Khan H."/>
            <person name="Chung E.J."/>
            <person name="Chung Y.R."/>
        </authorList>
    </citation>
    <scope>NUCLEOTIDE SEQUENCE [LARGE SCALE GENOMIC DNA]</scope>
    <source>
        <strain evidence="1 2">YC6258</strain>
    </source>
</reference>
<dbReference type="AlphaFoldDB" id="A0A0C5VDQ2"/>
<gene>
    <name evidence="1" type="ORF">YC6258_00277</name>
</gene>
<organism evidence="1 2">
    <name type="scientific">Gynuella sunshinyii YC6258</name>
    <dbReference type="NCBI Taxonomy" id="1445510"/>
    <lineage>
        <taxon>Bacteria</taxon>
        <taxon>Pseudomonadati</taxon>
        <taxon>Pseudomonadota</taxon>
        <taxon>Gammaproteobacteria</taxon>
        <taxon>Oceanospirillales</taxon>
        <taxon>Saccharospirillaceae</taxon>
        <taxon>Gynuella</taxon>
    </lineage>
</organism>
<evidence type="ECO:0000313" key="1">
    <source>
        <dbReference type="EMBL" id="AJQ92326.1"/>
    </source>
</evidence>
<dbReference type="EMBL" id="CP007142">
    <property type="protein sequence ID" value="AJQ92326.1"/>
    <property type="molecule type" value="Genomic_DNA"/>
</dbReference>
<name>A0A0C5VDQ2_9GAMM</name>
<protein>
    <submittedName>
        <fullName evidence="1">Uncharacterized protein</fullName>
    </submittedName>
</protein>
<proteinExistence type="predicted"/>
<dbReference type="Proteomes" id="UP000032266">
    <property type="component" value="Chromosome"/>
</dbReference>
<dbReference type="HOGENOM" id="CLU_3344200_0_0_6"/>